<comment type="caution">
    <text evidence="2">The sequence shown here is derived from an EMBL/GenBank/DDBJ whole genome shotgun (WGS) entry which is preliminary data.</text>
</comment>
<reference evidence="3" key="1">
    <citation type="submission" date="2016-10" db="EMBL/GenBank/DDBJ databases">
        <title>Frankia sp. NRRL B-16386 Genome sequencing.</title>
        <authorList>
            <person name="Ghodhbane-Gtari F."/>
            <person name="Swanson E."/>
            <person name="Gueddou A."/>
            <person name="Hezbri K."/>
            <person name="Ktari K."/>
            <person name="Nouioui I."/>
            <person name="Morris K."/>
            <person name="Simpson S."/>
            <person name="Abebe-Akele F."/>
            <person name="Thomas K."/>
            <person name="Gtari M."/>
            <person name="Tisa L.S."/>
        </authorList>
    </citation>
    <scope>NUCLEOTIDE SEQUENCE [LARGE SCALE GENOMIC DNA]</scope>
    <source>
        <strain evidence="3">NRRL B-16386</strain>
    </source>
</reference>
<evidence type="ECO:0000313" key="2">
    <source>
        <dbReference type="EMBL" id="ONH22886.1"/>
    </source>
</evidence>
<dbReference type="RefSeq" id="WP_076822038.1">
    <property type="nucleotide sequence ID" value="NZ_MOMC01000096.1"/>
</dbReference>
<dbReference type="EMBL" id="MOMC01000096">
    <property type="protein sequence ID" value="ONH22886.1"/>
    <property type="molecule type" value="Genomic_DNA"/>
</dbReference>
<name>A0A1V2I0E2_9ACTN</name>
<dbReference type="AlphaFoldDB" id="A0A1V2I0E2"/>
<evidence type="ECO:0000313" key="3">
    <source>
        <dbReference type="Proteomes" id="UP000188929"/>
    </source>
</evidence>
<evidence type="ECO:0000256" key="1">
    <source>
        <dbReference type="SAM" id="MobiDB-lite"/>
    </source>
</evidence>
<gene>
    <name evidence="2" type="ORF">BL253_34475</name>
</gene>
<sequence>MRRDEDGYFYFVGRLKEAGPGGAWQPGDGRAAAGTGPPSHRVADVRAGPVEGYLVASVEAASRPAIRPKVRDRRTEVPDG</sequence>
<organism evidence="2 3">
    <name type="scientific">Pseudofrankia asymbiotica</name>
    <dbReference type="NCBI Taxonomy" id="1834516"/>
    <lineage>
        <taxon>Bacteria</taxon>
        <taxon>Bacillati</taxon>
        <taxon>Actinomycetota</taxon>
        <taxon>Actinomycetes</taxon>
        <taxon>Frankiales</taxon>
        <taxon>Frankiaceae</taxon>
        <taxon>Pseudofrankia</taxon>
    </lineage>
</organism>
<protein>
    <submittedName>
        <fullName evidence="2">Uncharacterized protein</fullName>
    </submittedName>
</protein>
<feature type="region of interest" description="Disordered" evidence="1">
    <location>
        <begin position="18"/>
        <end position="39"/>
    </location>
</feature>
<keyword evidence="3" id="KW-1185">Reference proteome</keyword>
<dbReference type="Proteomes" id="UP000188929">
    <property type="component" value="Unassembled WGS sequence"/>
</dbReference>
<proteinExistence type="predicted"/>
<accession>A0A1V2I0E2</accession>